<evidence type="ECO:0000313" key="6">
    <source>
        <dbReference type="EMBL" id="RYO76833.1"/>
    </source>
</evidence>
<dbReference type="InterPro" id="IPR036259">
    <property type="entry name" value="MFS_trans_sf"/>
</dbReference>
<protein>
    <recommendedName>
        <fullName evidence="8">Major facilitator superfamily (MFS) profile domain-containing protein</fullName>
    </recommendedName>
</protein>
<evidence type="ECO:0000256" key="3">
    <source>
        <dbReference type="ARBA" id="ARBA00022692"/>
    </source>
</evidence>
<sequence length="190" mass="21264">MERGGVSAETATQSLNRKLDPRLPPLCCWLYLLNFLNRRNIGNARILNRETGDDLMAQTGMTSQGYAITLTLFSVAYAVFEVPSNWAMKHHVRLSLWLAFLLARRRIQPGTCYPKEIVETFFSLRMLEHCSAYIAHAVLQGSFKFFPPTIVSGLGYQSVQAQLMTVPPLVVGFSVAFALSHPADHFDARG</sequence>
<keyword evidence="4" id="KW-1133">Transmembrane helix</keyword>
<dbReference type="PANTHER" id="PTHR43791">
    <property type="entry name" value="PERMEASE-RELATED"/>
    <property type="match status" value="1"/>
</dbReference>
<keyword evidence="7" id="KW-1185">Reference proteome</keyword>
<keyword evidence="3" id="KW-0812">Transmembrane</keyword>
<evidence type="ECO:0000256" key="5">
    <source>
        <dbReference type="ARBA" id="ARBA00023136"/>
    </source>
</evidence>
<reference evidence="6 7" key="1">
    <citation type="submission" date="2018-06" db="EMBL/GenBank/DDBJ databases">
        <title>Complete Genomes of Monosporascus.</title>
        <authorList>
            <person name="Robinson A.J."/>
            <person name="Natvig D.O."/>
        </authorList>
    </citation>
    <scope>NUCLEOTIDE SEQUENCE [LARGE SCALE GENOMIC DNA]</scope>
    <source>
        <strain evidence="6 7">CBS 609.92</strain>
    </source>
</reference>
<dbReference type="Proteomes" id="UP000294003">
    <property type="component" value="Unassembled WGS sequence"/>
</dbReference>
<proteinExistence type="predicted"/>
<evidence type="ECO:0000256" key="2">
    <source>
        <dbReference type="ARBA" id="ARBA00022448"/>
    </source>
</evidence>
<keyword evidence="2" id="KW-0813">Transport</keyword>
<keyword evidence="5" id="KW-0472">Membrane</keyword>
<comment type="caution">
    <text evidence="6">The sequence shown here is derived from an EMBL/GenBank/DDBJ whole genome shotgun (WGS) entry which is preliminary data.</text>
</comment>
<evidence type="ECO:0000313" key="7">
    <source>
        <dbReference type="Proteomes" id="UP000294003"/>
    </source>
</evidence>
<evidence type="ECO:0000256" key="4">
    <source>
        <dbReference type="ARBA" id="ARBA00022989"/>
    </source>
</evidence>
<evidence type="ECO:0008006" key="8">
    <source>
        <dbReference type="Google" id="ProtNLM"/>
    </source>
</evidence>
<evidence type="ECO:0000256" key="1">
    <source>
        <dbReference type="ARBA" id="ARBA00004141"/>
    </source>
</evidence>
<organism evidence="6 7">
    <name type="scientific">Monosporascus cannonballus</name>
    <dbReference type="NCBI Taxonomy" id="155416"/>
    <lineage>
        <taxon>Eukaryota</taxon>
        <taxon>Fungi</taxon>
        <taxon>Dikarya</taxon>
        <taxon>Ascomycota</taxon>
        <taxon>Pezizomycotina</taxon>
        <taxon>Sordariomycetes</taxon>
        <taxon>Xylariomycetidae</taxon>
        <taxon>Xylariales</taxon>
        <taxon>Xylariales incertae sedis</taxon>
        <taxon>Monosporascus</taxon>
    </lineage>
</organism>
<comment type="subcellular location">
    <subcellularLocation>
        <location evidence="1">Membrane</location>
        <topology evidence="1">Multi-pass membrane protein</topology>
    </subcellularLocation>
</comment>
<dbReference type="PANTHER" id="PTHR43791:SF49">
    <property type="entry name" value="TRANSPORTER, PUTATIVE (AFU_ORTHOLOGUE AFUA_4G04250)-RELATED"/>
    <property type="match status" value="1"/>
</dbReference>
<dbReference type="Gene3D" id="1.20.1250.20">
    <property type="entry name" value="MFS general substrate transporter like domains"/>
    <property type="match status" value="1"/>
</dbReference>
<gene>
    <name evidence="6" type="ORF">DL762_009676</name>
</gene>
<dbReference type="EMBL" id="QJNS01000547">
    <property type="protein sequence ID" value="RYO76833.1"/>
    <property type="molecule type" value="Genomic_DNA"/>
</dbReference>
<name>A0ABY0GXD0_9PEZI</name>
<accession>A0ABY0GXD0</accession>